<evidence type="ECO:0000313" key="2">
    <source>
        <dbReference type="Proteomes" id="UP000245119"/>
    </source>
</evidence>
<proteinExistence type="predicted"/>
<dbReference type="EMBL" id="PZQS01000004">
    <property type="protein sequence ID" value="PVD31890.1"/>
    <property type="molecule type" value="Genomic_DNA"/>
</dbReference>
<accession>A0A2T7PEQ2</accession>
<dbReference type="AlphaFoldDB" id="A0A2T7PEQ2"/>
<keyword evidence="2" id="KW-1185">Reference proteome</keyword>
<dbReference type="Proteomes" id="UP000245119">
    <property type="component" value="Linkage Group LG4"/>
</dbReference>
<sequence length="565" mass="61284">MKKTSLELFRRHLAWDKNNNNSNNNNKTFYDMAATCVALCTAVAMIASAAASQGCLTGDACSNSVNKETIGGVTYCCSDVTGSPKVKVDGTCECQPEDEEMKMWADTTMNDGRMCLNGDEDCGGASRTYTRKDTFCCPRGHSLHIASNPYDPTDYHGCECRKKSSKRGHNSSSHSCTYGTESCRDMTNSLMKSRPYCCSNSISMNVASFGEVIYRGCRCPGNTAPVIPPGAYTPPLTGDYNSSGEACLYNALCDDSPSLKCGSRRDNVFCCYNSRGIHTKYLDPPVVTACTCTNDFWGGRCGLYQEPAPFTEQRCLTDGDCPVGINTTVVTTTNNVKVTYCCPSLIHKPHVQTVQGATPKDVCSCSSHGEDRGSPEEKVREWAELTKDYGQWCESGPVCGSLSSRLKLYLRVKYFLTATLTMCCRQTNGTQYYAVYSLDSDYDHVGCRCANTSVPRPVPGAYVVPEAGYFNSTGESCSYNSGCDNYPSAICESSEVAVCCYGSRGIVTRELPDGRTGCTCTNEKNEEVCGGLVSKGLTSRSSGVTPTHLCLTVGLMVNLLTFQTR</sequence>
<protein>
    <submittedName>
        <fullName evidence="1">Uncharacterized protein</fullName>
    </submittedName>
</protein>
<evidence type="ECO:0000313" key="1">
    <source>
        <dbReference type="EMBL" id="PVD31890.1"/>
    </source>
</evidence>
<reference evidence="1 2" key="1">
    <citation type="submission" date="2018-04" db="EMBL/GenBank/DDBJ databases">
        <title>The genome of golden apple snail Pomacea canaliculata provides insight into stress tolerance and invasive adaptation.</title>
        <authorList>
            <person name="Liu C."/>
            <person name="Liu B."/>
            <person name="Ren Y."/>
            <person name="Zhang Y."/>
            <person name="Wang H."/>
            <person name="Li S."/>
            <person name="Jiang F."/>
            <person name="Yin L."/>
            <person name="Zhang G."/>
            <person name="Qian W."/>
            <person name="Fan W."/>
        </authorList>
    </citation>
    <scope>NUCLEOTIDE SEQUENCE [LARGE SCALE GENOMIC DNA]</scope>
    <source>
        <strain evidence="1">SZHN2017</strain>
        <tissue evidence="1">Muscle</tissue>
    </source>
</reference>
<gene>
    <name evidence="1" type="ORF">C0Q70_07315</name>
</gene>
<comment type="caution">
    <text evidence="1">The sequence shown here is derived from an EMBL/GenBank/DDBJ whole genome shotgun (WGS) entry which is preliminary data.</text>
</comment>
<name>A0A2T7PEQ2_POMCA</name>
<organism evidence="1 2">
    <name type="scientific">Pomacea canaliculata</name>
    <name type="common">Golden apple snail</name>
    <dbReference type="NCBI Taxonomy" id="400727"/>
    <lineage>
        <taxon>Eukaryota</taxon>
        <taxon>Metazoa</taxon>
        <taxon>Spiralia</taxon>
        <taxon>Lophotrochozoa</taxon>
        <taxon>Mollusca</taxon>
        <taxon>Gastropoda</taxon>
        <taxon>Caenogastropoda</taxon>
        <taxon>Architaenioglossa</taxon>
        <taxon>Ampullarioidea</taxon>
        <taxon>Ampullariidae</taxon>
        <taxon>Pomacea</taxon>
    </lineage>
</organism>